<protein>
    <submittedName>
        <fullName evidence="3">Thioesterase</fullName>
    </submittedName>
</protein>
<feature type="domain" description="Thioesterase" evidence="2">
    <location>
        <begin position="23"/>
        <end position="245"/>
    </location>
</feature>
<evidence type="ECO:0000313" key="4">
    <source>
        <dbReference type="Proteomes" id="UP000001685"/>
    </source>
</evidence>
<dbReference type="InterPro" id="IPR029058">
    <property type="entry name" value="AB_hydrolase_fold"/>
</dbReference>
<evidence type="ECO:0000256" key="1">
    <source>
        <dbReference type="ARBA" id="ARBA00007169"/>
    </source>
</evidence>
<sequence length="257" mass="28308">MSVAVDRDQWFRRYAPASPGTITLVCLPHAGGAASQFLPVARGLAPDVDVVCVQYPGRQDRRKETPIDDVHTLADRICELLAPTPDQRLVILGHSMGSVVGFELALRIERSAPGTLLGLIASGRRAPVIHRDENVHLRGDDDIIAEIRALSGTDPSLLADDELLRMVLPTLRADYRAVETYRYREGDRLRAPIGVLVGDSDPRVSTDDARAWEQLTEGGFSMRTFPGGHFYLNDQQAAVTSEVRDRIAAFRDLSRVS</sequence>
<dbReference type="Gene3D" id="3.40.50.1820">
    <property type="entry name" value="alpha/beta hydrolase"/>
    <property type="match status" value="1"/>
</dbReference>
<organism evidence="3 4">
    <name type="scientific">Streptomyces griseus subsp. griseus (strain JCM 4626 / CBS 651.72 / NBRC 13350 / KCC S-0626 / ISP 5235)</name>
    <dbReference type="NCBI Taxonomy" id="455632"/>
    <lineage>
        <taxon>Bacteria</taxon>
        <taxon>Bacillati</taxon>
        <taxon>Actinomycetota</taxon>
        <taxon>Actinomycetes</taxon>
        <taxon>Kitasatosporales</taxon>
        <taxon>Streptomycetaceae</taxon>
        <taxon>Streptomyces</taxon>
    </lineage>
</organism>
<dbReference type="SUPFAM" id="SSF53474">
    <property type="entry name" value="alpha/beta-Hydrolases"/>
    <property type="match status" value="1"/>
</dbReference>
<dbReference type="Proteomes" id="UP000001685">
    <property type="component" value="Chromosome"/>
</dbReference>
<dbReference type="AlphaFoldDB" id="B1W4J0"/>
<dbReference type="RefSeq" id="WP_012381763.1">
    <property type="nucleotide sequence ID" value="NC_010572.1"/>
</dbReference>
<reference evidence="4" key="1">
    <citation type="journal article" date="2008" name="J. Bacteriol.">
        <title>Genome sequence of the streptomycin-producing microorganism Streptomyces griseus IFO 13350.</title>
        <authorList>
            <person name="Ohnishi Y."/>
            <person name="Ishikawa J."/>
            <person name="Hara H."/>
            <person name="Suzuki H."/>
            <person name="Ikenoya M."/>
            <person name="Ikeda H."/>
            <person name="Yamashita A."/>
            <person name="Hattori M."/>
            <person name="Horinouchi S."/>
        </authorList>
    </citation>
    <scope>NUCLEOTIDE SEQUENCE [LARGE SCALE GENOMIC DNA]</scope>
    <source>
        <strain evidence="4">JCM 4626 / NBRC 13350</strain>
    </source>
</reference>
<dbReference type="EMBL" id="AP009493">
    <property type="protein sequence ID" value="BAG23007.1"/>
    <property type="molecule type" value="Genomic_DNA"/>
</dbReference>
<dbReference type="InterPro" id="IPR012223">
    <property type="entry name" value="TEII"/>
</dbReference>
<dbReference type="KEGG" id="sgr:SGR_6178"/>
<comment type="similarity">
    <text evidence="1">Belongs to the thioesterase family.</text>
</comment>
<name>B1W4J0_STRGG</name>
<evidence type="ECO:0000259" key="2">
    <source>
        <dbReference type="Pfam" id="PF00975"/>
    </source>
</evidence>
<gene>
    <name evidence="3" type="ordered locus">SGR_6178</name>
</gene>
<dbReference type="GO" id="GO:0008610">
    <property type="term" value="P:lipid biosynthetic process"/>
    <property type="evidence" value="ECO:0007669"/>
    <property type="project" value="TreeGrafter"/>
</dbReference>
<accession>B1W4J0</accession>
<proteinExistence type="inferred from homology"/>
<dbReference type="eggNOG" id="COG3208">
    <property type="taxonomic scope" value="Bacteria"/>
</dbReference>
<dbReference type="PANTHER" id="PTHR11487:SF0">
    <property type="entry name" value="S-ACYL FATTY ACID SYNTHASE THIOESTERASE, MEDIUM CHAIN"/>
    <property type="match status" value="1"/>
</dbReference>
<dbReference type="Pfam" id="PF00975">
    <property type="entry name" value="Thioesterase"/>
    <property type="match status" value="1"/>
</dbReference>
<dbReference type="PATRIC" id="fig|455632.4.peg.6336"/>
<dbReference type="HOGENOM" id="CLU_070456_1_2_11"/>
<evidence type="ECO:0000313" key="3">
    <source>
        <dbReference type="EMBL" id="BAG23007.1"/>
    </source>
</evidence>
<dbReference type="InterPro" id="IPR001031">
    <property type="entry name" value="Thioesterase"/>
</dbReference>
<dbReference type="PANTHER" id="PTHR11487">
    <property type="entry name" value="THIOESTERASE"/>
    <property type="match status" value="1"/>
</dbReference>